<organism evidence="2 3">
    <name type="scientific">Adhaeribacter pallidiroseus</name>
    <dbReference type="NCBI Taxonomy" id="2072847"/>
    <lineage>
        <taxon>Bacteria</taxon>
        <taxon>Pseudomonadati</taxon>
        <taxon>Bacteroidota</taxon>
        <taxon>Cytophagia</taxon>
        <taxon>Cytophagales</taxon>
        <taxon>Hymenobacteraceae</taxon>
        <taxon>Adhaeribacter</taxon>
    </lineage>
</organism>
<comment type="caution">
    <text evidence="2">The sequence shown here is derived from an EMBL/GenBank/DDBJ whole genome shotgun (WGS) entry which is preliminary data.</text>
</comment>
<accession>A0A369QN13</accession>
<dbReference type="Pfam" id="PF14322">
    <property type="entry name" value="SusD-like_3"/>
    <property type="match status" value="1"/>
</dbReference>
<evidence type="ECO:0000259" key="1">
    <source>
        <dbReference type="Pfam" id="PF14322"/>
    </source>
</evidence>
<dbReference type="EMBL" id="QASA01000001">
    <property type="protein sequence ID" value="RDC65750.1"/>
    <property type="molecule type" value="Genomic_DNA"/>
</dbReference>
<evidence type="ECO:0000313" key="3">
    <source>
        <dbReference type="Proteomes" id="UP000253919"/>
    </source>
</evidence>
<dbReference type="Gene3D" id="1.25.40.390">
    <property type="match status" value="1"/>
</dbReference>
<feature type="domain" description="SusD-like N-terminal" evidence="1">
    <location>
        <begin position="21"/>
        <end position="226"/>
    </location>
</feature>
<reference evidence="2 3" key="1">
    <citation type="submission" date="2018-04" db="EMBL/GenBank/DDBJ databases">
        <title>Adhaeribacter sp. HMF7616 genome sequencing and assembly.</title>
        <authorList>
            <person name="Kang H."/>
            <person name="Kang J."/>
            <person name="Cha I."/>
            <person name="Kim H."/>
            <person name="Joh K."/>
        </authorList>
    </citation>
    <scope>NUCLEOTIDE SEQUENCE [LARGE SCALE GENOMIC DNA]</scope>
    <source>
        <strain evidence="2 3">HMF7616</strain>
    </source>
</reference>
<dbReference type="PROSITE" id="PS51257">
    <property type="entry name" value="PROKAR_LIPOPROTEIN"/>
    <property type="match status" value="1"/>
</dbReference>
<dbReference type="SUPFAM" id="SSF48452">
    <property type="entry name" value="TPR-like"/>
    <property type="match status" value="1"/>
</dbReference>
<dbReference type="RefSeq" id="WP_115374712.1">
    <property type="nucleotide sequence ID" value="NZ_QASA01000001.1"/>
</dbReference>
<name>A0A369QN13_9BACT</name>
<dbReference type="AlphaFoldDB" id="A0A369QN13"/>
<dbReference type="Proteomes" id="UP000253919">
    <property type="component" value="Unassembled WGS sequence"/>
</dbReference>
<dbReference type="InterPro" id="IPR033985">
    <property type="entry name" value="SusD-like_N"/>
</dbReference>
<dbReference type="InterPro" id="IPR011990">
    <property type="entry name" value="TPR-like_helical_dom_sf"/>
</dbReference>
<protein>
    <recommendedName>
        <fullName evidence="1">SusD-like N-terminal domain-containing protein</fullName>
    </recommendedName>
</protein>
<evidence type="ECO:0000313" key="2">
    <source>
        <dbReference type="EMBL" id="RDC65750.1"/>
    </source>
</evidence>
<keyword evidence="3" id="KW-1185">Reference proteome</keyword>
<dbReference type="OrthoDB" id="1147023at2"/>
<gene>
    <name evidence="2" type="ORF">AHMF7616_04380</name>
</gene>
<sequence length="488" mass="55259">MKNILKYTLLSSLLAFTGCEDYLEQAVDQRTQLNTVEKVSELLVTAYPKADYATFTEAMSDLADDKGVNSITAEDVVINRDSYFFRDVENRTEGSPDFYWYSSYAAIAAANHALETIANVPNPQDYSAQKGEALVARAYAHFMLVSLFSKIYDPNTAASDPGIPYVITPEKVVFGQYERRTVAYVYEQIEKDLLEGLPLINNTSYRVPKYHFTTAAAHAFATRFYLFKQDYAKVVEHANQVFPGGSIGPNLRPWVSVYSNLTYREGSAIYTQASENANLLLVEAPSLWARNYPIYRYGLSNNIANYFFRSPNVTGDVWSYPLYIQGTDNIFILKFREHFVRTDVNADIGQPYTIFPLFTAEEVLFNRAEANLALNNIEATRADLNLYASTRIADYDARTHGITNAKINGFYNTGGNIRQGLLFTILDFKAAEFVHQGMRWFDLLRHKLPVTHYTFTGQVVAELGSNDPRRVLQLPQEVTLAGLERNPR</sequence>
<proteinExistence type="predicted"/>